<accession>A0A4Y2QLN1</accession>
<protein>
    <submittedName>
        <fullName evidence="1">Uncharacterized protein</fullName>
    </submittedName>
</protein>
<name>A0A4Y2QLN1_ARAVE</name>
<sequence>KPQYDESVILKAGAYSPSKAAVTLREIVKTGENKSASGRSSTLLIYLEGSILYVN</sequence>
<proteinExistence type="predicted"/>
<reference evidence="1 2" key="1">
    <citation type="journal article" date="2019" name="Sci. Rep.">
        <title>Orb-weaving spider Araneus ventricosus genome elucidates the spidroin gene catalogue.</title>
        <authorList>
            <person name="Kono N."/>
            <person name="Nakamura H."/>
            <person name="Ohtoshi R."/>
            <person name="Moran D.A.P."/>
            <person name="Shinohara A."/>
            <person name="Yoshida Y."/>
            <person name="Fujiwara M."/>
            <person name="Mori M."/>
            <person name="Tomita M."/>
            <person name="Arakawa K."/>
        </authorList>
    </citation>
    <scope>NUCLEOTIDE SEQUENCE [LARGE SCALE GENOMIC DNA]</scope>
</reference>
<organism evidence="1 2">
    <name type="scientific">Araneus ventricosus</name>
    <name type="common">Orbweaver spider</name>
    <name type="synonym">Epeira ventricosa</name>
    <dbReference type="NCBI Taxonomy" id="182803"/>
    <lineage>
        <taxon>Eukaryota</taxon>
        <taxon>Metazoa</taxon>
        <taxon>Ecdysozoa</taxon>
        <taxon>Arthropoda</taxon>
        <taxon>Chelicerata</taxon>
        <taxon>Arachnida</taxon>
        <taxon>Araneae</taxon>
        <taxon>Araneomorphae</taxon>
        <taxon>Entelegynae</taxon>
        <taxon>Araneoidea</taxon>
        <taxon>Araneidae</taxon>
        <taxon>Araneus</taxon>
    </lineage>
</organism>
<evidence type="ECO:0000313" key="1">
    <source>
        <dbReference type="EMBL" id="GBN64203.1"/>
    </source>
</evidence>
<dbReference type="Proteomes" id="UP000499080">
    <property type="component" value="Unassembled WGS sequence"/>
</dbReference>
<evidence type="ECO:0000313" key="2">
    <source>
        <dbReference type="Proteomes" id="UP000499080"/>
    </source>
</evidence>
<dbReference type="AlphaFoldDB" id="A0A4Y2QLN1"/>
<feature type="non-terminal residue" evidence="1">
    <location>
        <position position="1"/>
    </location>
</feature>
<gene>
    <name evidence="1" type="ORF">AVEN_256156_1</name>
</gene>
<comment type="caution">
    <text evidence="1">The sequence shown here is derived from an EMBL/GenBank/DDBJ whole genome shotgun (WGS) entry which is preliminary data.</text>
</comment>
<keyword evidence="2" id="KW-1185">Reference proteome</keyword>
<dbReference type="EMBL" id="BGPR01221857">
    <property type="protein sequence ID" value="GBN64203.1"/>
    <property type="molecule type" value="Genomic_DNA"/>
</dbReference>